<evidence type="ECO:0000259" key="8">
    <source>
        <dbReference type="Pfam" id="PF15711"/>
    </source>
</evidence>
<dbReference type="InterPro" id="IPR008734">
    <property type="entry name" value="PHK_A/B_su"/>
</dbReference>
<dbReference type="InterPro" id="IPR011613">
    <property type="entry name" value="GH15-like"/>
</dbReference>
<evidence type="ECO:0000256" key="3">
    <source>
        <dbReference type="ARBA" id="ARBA00022600"/>
    </source>
</evidence>
<dbReference type="GO" id="GO:0005516">
    <property type="term" value="F:calmodulin binding"/>
    <property type="evidence" value="ECO:0007669"/>
    <property type="project" value="UniProtKB-KW"/>
</dbReference>
<feature type="region of interest" description="Disordered" evidence="6">
    <location>
        <begin position="372"/>
        <end position="393"/>
    </location>
</feature>
<evidence type="ECO:0000259" key="7">
    <source>
        <dbReference type="Pfam" id="PF00723"/>
    </source>
</evidence>
<comment type="similarity">
    <text evidence="2">Belongs to the phosphorylase b kinase regulatory chain family.</text>
</comment>
<evidence type="ECO:0000259" key="9">
    <source>
        <dbReference type="Pfam" id="PF19292"/>
    </source>
</evidence>
<evidence type="ECO:0000256" key="2">
    <source>
        <dbReference type="ARBA" id="ARBA00007128"/>
    </source>
</evidence>
<evidence type="ECO:0000256" key="4">
    <source>
        <dbReference type="ARBA" id="ARBA00022860"/>
    </source>
</evidence>
<evidence type="ECO:0008006" key="12">
    <source>
        <dbReference type="Google" id="ProtNLM"/>
    </source>
</evidence>
<feature type="compositionally biased region" description="Basic and acidic residues" evidence="6">
    <location>
        <begin position="702"/>
        <end position="719"/>
    </location>
</feature>
<dbReference type="Gene3D" id="1.50.10.10">
    <property type="match status" value="1"/>
</dbReference>
<dbReference type="InterPro" id="IPR045583">
    <property type="entry name" value="KPBA/B_C"/>
</dbReference>
<keyword evidence="11" id="KW-1185">Reference proteome</keyword>
<dbReference type="Proteomes" id="UP000318582">
    <property type="component" value="Unassembled WGS sequence"/>
</dbReference>
<proteinExistence type="inferred from homology"/>
<dbReference type="Pfam" id="PF15711">
    <property type="entry name" value="ILEI"/>
    <property type="match status" value="1"/>
</dbReference>
<protein>
    <recommendedName>
        <fullName evidence="12">Phosphorylase kinase alphabeta</fullName>
    </recommendedName>
</protein>
<feature type="region of interest" description="Disordered" evidence="6">
    <location>
        <begin position="692"/>
        <end position="727"/>
    </location>
</feature>
<accession>A0A507DZT5</accession>
<dbReference type="PROSITE" id="PS52031">
    <property type="entry name" value="GG_LECTIN"/>
    <property type="match status" value="1"/>
</dbReference>
<feature type="compositionally biased region" description="Low complexity" evidence="6">
    <location>
        <begin position="1466"/>
        <end position="1491"/>
    </location>
</feature>
<organism evidence="10 11">
    <name type="scientific">Powellomyces hirtus</name>
    <dbReference type="NCBI Taxonomy" id="109895"/>
    <lineage>
        <taxon>Eukaryota</taxon>
        <taxon>Fungi</taxon>
        <taxon>Fungi incertae sedis</taxon>
        <taxon>Chytridiomycota</taxon>
        <taxon>Chytridiomycota incertae sedis</taxon>
        <taxon>Chytridiomycetes</taxon>
        <taxon>Spizellomycetales</taxon>
        <taxon>Powellomycetaceae</taxon>
        <taxon>Powellomyces</taxon>
    </lineage>
</organism>
<reference evidence="10 11" key="1">
    <citation type="journal article" date="2019" name="Sci. Rep.">
        <title>Comparative genomics of chytrid fungi reveal insights into the obligate biotrophic and pathogenic lifestyle of Synchytrium endobioticum.</title>
        <authorList>
            <person name="van de Vossenberg B.T.L.H."/>
            <person name="Warris S."/>
            <person name="Nguyen H.D.T."/>
            <person name="van Gent-Pelzer M.P.E."/>
            <person name="Joly D.L."/>
            <person name="van de Geest H.C."/>
            <person name="Bonants P.J.M."/>
            <person name="Smith D.S."/>
            <person name="Levesque C.A."/>
            <person name="van der Lee T.A.J."/>
        </authorList>
    </citation>
    <scope>NUCLEOTIDE SEQUENCE [LARGE SCALE GENOMIC DNA]</scope>
    <source>
        <strain evidence="10 11">CBS 809.83</strain>
    </source>
</reference>
<dbReference type="GO" id="GO:0005964">
    <property type="term" value="C:phosphorylase kinase complex"/>
    <property type="evidence" value="ECO:0007669"/>
    <property type="project" value="TreeGrafter"/>
</dbReference>
<gene>
    <name evidence="10" type="ORF">PhCBS80983_g04610</name>
</gene>
<dbReference type="InterPro" id="IPR039477">
    <property type="entry name" value="ILEI/PANDER_dom"/>
</dbReference>
<evidence type="ECO:0000256" key="6">
    <source>
        <dbReference type="SAM" id="MobiDB-lite"/>
    </source>
</evidence>
<comment type="pathway">
    <text evidence="1">Glycan biosynthesis; glycogen metabolism.</text>
</comment>
<feature type="compositionally biased region" description="Polar residues" evidence="6">
    <location>
        <begin position="381"/>
        <end position="392"/>
    </location>
</feature>
<dbReference type="STRING" id="109895.A0A507DZT5"/>
<dbReference type="GO" id="GO:0005977">
    <property type="term" value="P:glycogen metabolic process"/>
    <property type="evidence" value="ECO:0007669"/>
    <property type="project" value="UniProtKB-UniPathway"/>
</dbReference>
<dbReference type="Pfam" id="PF00723">
    <property type="entry name" value="Glyco_hydro_15"/>
    <property type="match status" value="1"/>
</dbReference>
<evidence type="ECO:0000313" key="11">
    <source>
        <dbReference type="Proteomes" id="UP000318582"/>
    </source>
</evidence>
<feature type="compositionally biased region" description="Low complexity" evidence="6">
    <location>
        <begin position="1255"/>
        <end position="1276"/>
    </location>
</feature>
<comment type="caution">
    <text evidence="10">The sequence shown here is derived from an EMBL/GenBank/DDBJ whole genome shotgun (WGS) entry which is preliminary data.</text>
</comment>
<keyword evidence="5" id="KW-0119">Carbohydrate metabolism</keyword>
<name>A0A507DZT5_9FUNG</name>
<feature type="domain" description="GH15-like" evidence="7">
    <location>
        <begin position="9"/>
        <end position="987"/>
    </location>
</feature>
<keyword evidence="4" id="KW-0112">Calmodulin-binding</keyword>
<feature type="region of interest" description="Disordered" evidence="6">
    <location>
        <begin position="1414"/>
        <end position="1449"/>
    </location>
</feature>
<dbReference type="InterPro" id="IPR012341">
    <property type="entry name" value="6hp_glycosidase-like_sf"/>
</dbReference>
<evidence type="ECO:0000256" key="1">
    <source>
        <dbReference type="ARBA" id="ARBA00005131"/>
    </source>
</evidence>
<dbReference type="InterPro" id="IPR008928">
    <property type="entry name" value="6-hairpin_glycosidase_sf"/>
</dbReference>
<sequence>MPTTRVRAQLDKYYQEVASIILTRQNPATGLIPASVAITTHGDYRDAWVRDNVYTIFCVWGLALAYRRIDDADGRGYELEHATIKTMRGLLSSMMRQAHKVEKFKNTQAAGNALHAKYNTQTGGTVVGDTEWGHLQIDATSIFLLALSQMTASGMKLIYTMDEVHFVQNLVFYIERAYRTPDFGVWERGNKVNHGEPELNSSSIGMVVAALQAINGINLFGARGGPASVIHVLPDEMTRNYTTLHSALPRESASKEIDAALLSVISFPAFAVHDPALVTRTRNDIVKKLGGNYGFKRFLRDGHQTVLENVSRLHYDPAELKIFEGVESEWPLFYTYMILDGLFREDHAQVDEYRRKLDPLLVDSAGIPNYNRDHLAHESHSSPLARSSSVSKRSLPPAHMRLVPELFIVPRNAVEEERKNPGSQQRVPNENVPLVWAQSLYILGNLIYDDLLSTAELDPLGRRLGAYQRKAHSEVVVQVVLLAEDEELQDRLRKYGLDTQIAENCAPITISPPSALRDAYTALGENQKLGLTGRPKRPIGTLSTSKLYRCQGRLYAFTPHFMDKEEFYLVSDNDYLVSLFEQELSFVRNHWFSTGRPTMTVMLTREMLGGLRGADIGSQKWRSSSAHSSGRNLLNFMMSLRSGNVGGVRVRCGRLGDMINTACISSLDFLVSTENSDYEDWDTLLKGEEADQDLSKLSYSPRDTEETSKERIRSASTDRRRTRRRSSMDIVVPKSPLASPWFSDEPWAAKETFKLQDHVESHSGKEAPHRGAGVNYEDGASLRIQSPVRGLATNLFETTPEGSLELLAACEKEAVGSSNDGSAALLTLTLADPKRVHEAIKLLGSSSNLYDQVDLLHYIQSCEGLEYQVAELGTVAALLEEVYLKAMHLRQWSIVRQAAGLLKKMVNSLTINVADLLIRQRPVTVGFGSEEMFITSPMHPGALQDLIYTHCASDVREAPLVQEILTYLGSFIRGTPSFFEGIMRVRTHFFIIAMREEISRMKGCNEEEAVEQLMQLSPFEMKSLLGQILAAHDSCNMLPPSAAPGVVTAAGSHLPPLRWHRLGHVQVQPGTTTDHASSSAMRLSNIGANLPTELVIRVQSAGFTAGCFTKMEIVRDGAHQPIRGVFGRGLNVAVLDPLDGTIVERASYDTHISRDESDEFAKLIDLLEPGTLVVVAAMDDAAEHLTEQALAACERLGSTAVRNMRYRDSWCIIGEKGAERGSVTEAHRPAHSGPTDFLERRIDLGLRRRSILNQSTATTTTTTTAPSTDASASTNNQQQLTLLLPSQGRWLRRRKNDGALNRVPRDFYPKVHAVLSRTEAILVGSKSYLPSNPTVYEKTPEELNFALQVEQLLDVIRDPAERQVAAETLMLVYRINQRNPEIRLKKGRLDLLAIIRDAIMAFWTLWTADHAAAAQSPRTPDHHHHPAPEPTPAPSDHHPADPNPPPPFLHRVAIIARSHSQLNIDTGTPTSPHATTDTAAASTTTAANTTTTTPMDWAFERHERVARRVFFDLPQEGPQGTMAFLAQSCVRLMFDVAIGLDF</sequence>
<feature type="domain" description="Phosphorylase b kinase regulatory subunit alpha/beta C-terminal" evidence="9">
    <location>
        <begin position="1271"/>
        <end position="1411"/>
    </location>
</feature>
<dbReference type="PANTHER" id="PTHR10749:SF8">
    <property type="entry name" value="PHOSPHORYLASE B KINASE REGULATORY SUBUNIT BETA"/>
    <property type="match status" value="1"/>
</dbReference>
<evidence type="ECO:0000313" key="10">
    <source>
        <dbReference type="EMBL" id="TPX56330.1"/>
    </source>
</evidence>
<dbReference type="PANTHER" id="PTHR10749">
    <property type="entry name" value="PHOSPHORYLASE B KINASE REGULATORY SUBUNIT"/>
    <property type="match status" value="1"/>
</dbReference>
<dbReference type="SUPFAM" id="SSF48208">
    <property type="entry name" value="Six-hairpin glycosidases"/>
    <property type="match status" value="1"/>
</dbReference>
<dbReference type="Pfam" id="PF19292">
    <property type="entry name" value="KPBB_C"/>
    <property type="match status" value="1"/>
</dbReference>
<keyword evidence="3" id="KW-0321">Glycogen metabolism</keyword>
<feature type="region of interest" description="Disordered" evidence="6">
    <location>
        <begin position="1463"/>
        <end position="1491"/>
    </location>
</feature>
<feature type="domain" description="ILEI/PANDER" evidence="8">
    <location>
        <begin position="1128"/>
        <end position="1218"/>
    </location>
</feature>
<feature type="region of interest" description="Disordered" evidence="6">
    <location>
        <begin position="1253"/>
        <end position="1276"/>
    </location>
</feature>
<evidence type="ECO:0000256" key="5">
    <source>
        <dbReference type="ARBA" id="ARBA00023277"/>
    </source>
</evidence>
<dbReference type="UniPathway" id="UPA00163"/>
<dbReference type="GO" id="GO:0003824">
    <property type="term" value="F:catalytic activity"/>
    <property type="evidence" value="ECO:0007669"/>
    <property type="project" value="UniProtKB-ARBA"/>
</dbReference>
<dbReference type="EMBL" id="QEAQ01000078">
    <property type="protein sequence ID" value="TPX56330.1"/>
    <property type="molecule type" value="Genomic_DNA"/>
</dbReference>